<dbReference type="InParanoid" id="M0D9H5"/>
<dbReference type="RefSeq" id="WP_008386044.1">
    <property type="nucleotide sequence ID" value="NZ_AOIV01000021.1"/>
</dbReference>
<reference evidence="2 3" key="1">
    <citation type="journal article" date="2014" name="PLoS Genet.">
        <title>Phylogenetically driven sequencing of extremely halophilic archaea reveals strategies for static and dynamic osmo-response.</title>
        <authorList>
            <person name="Becker E.A."/>
            <person name="Seitzer P.M."/>
            <person name="Tritt A."/>
            <person name="Larsen D."/>
            <person name="Krusor M."/>
            <person name="Yao A.I."/>
            <person name="Wu D."/>
            <person name="Madern D."/>
            <person name="Eisen J.A."/>
            <person name="Darling A.E."/>
            <person name="Facciotti M.T."/>
        </authorList>
    </citation>
    <scope>NUCLEOTIDE SEQUENCE [LARGE SCALE GENOMIC DNA]</scope>
    <source>
        <strain evidence="2 3">JCM 14848</strain>
    </source>
</reference>
<feature type="transmembrane region" description="Helical" evidence="1">
    <location>
        <begin position="28"/>
        <end position="48"/>
    </location>
</feature>
<proteinExistence type="predicted"/>
<accession>M0D9H5</accession>
<keyword evidence="3" id="KW-1185">Reference proteome</keyword>
<dbReference type="AlphaFoldDB" id="M0D9H5"/>
<dbReference type="Proteomes" id="UP000011513">
    <property type="component" value="Unassembled WGS sequence"/>
</dbReference>
<gene>
    <name evidence="2" type="ORF">C474_09187</name>
</gene>
<comment type="caution">
    <text evidence="2">The sequence shown here is derived from an EMBL/GenBank/DDBJ whole genome shotgun (WGS) entry which is preliminary data.</text>
</comment>
<feature type="transmembrane region" description="Helical" evidence="1">
    <location>
        <begin position="68"/>
        <end position="89"/>
    </location>
</feature>
<keyword evidence="1" id="KW-0472">Membrane</keyword>
<dbReference type="EMBL" id="AOIV01000021">
    <property type="protein sequence ID" value="ELZ31463.1"/>
    <property type="molecule type" value="Genomic_DNA"/>
</dbReference>
<evidence type="ECO:0000313" key="2">
    <source>
        <dbReference type="EMBL" id="ELZ31463.1"/>
    </source>
</evidence>
<organism evidence="2 3">
    <name type="scientific">Halogeometricum pallidum JCM 14848</name>
    <dbReference type="NCBI Taxonomy" id="1227487"/>
    <lineage>
        <taxon>Archaea</taxon>
        <taxon>Methanobacteriati</taxon>
        <taxon>Methanobacteriota</taxon>
        <taxon>Stenosarchaea group</taxon>
        <taxon>Halobacteria</taxon>
        <taxon>Halobacteriales</taxon>
        <taxon>Haloferacaceae</taxon>
        <taxon>Halogeometricum</taxon>
    </lineage>
</organism>
<keyword evidence="1" id="KW-1133">Transmembrane helix</keyword>
<name>M0D9H5_HALPD</name>
<evidence type="ECO:0000256" key="1">
    <source>
        <dbReference type="SAM" id="Phobius"/>
    </source>
</evidence>
<evidence type="ECO:0000313" key="3">
    <source>
        <dbReference type="Proteomes" id="UP000011513"/>
    </source>
</evidence>
<keyword evidence="1" id="KW-0812">Transmembrane</keyword>
<sequence>MTPGEQRSAPDEREFVERSVRATDRARLPVGLAASGFASALAGLGLAYRSLRQYQYLLTNLLPVETTAASACLAPPGVLACITAALHSLDSNR</sequence>
<protein>
    <submittedName>
        <fullName evidence="2">Uncharacterized protein</fullName>
    </submittedName>
</protein>